<dbReference type="PANTHER" id="PTHR43399:SF4">
    <property type="entry name" value="CELL WALL-ASSOCIATED PROTEASE"/>
    <property type="match status" value="1"/>
</dbReference>
<dbReference type="SUPFAM" id="SSF52743">
    <property type="entry name" value="Subtilisin-like"/>
    <property type="match status" value="1"/>
</dbReference>
<dbReference type="InterPro" id="IPR051048">
    <property type="entry name" value="Peptidase_S8/S53_subtilisin"/>
</dbReference>
<feature type="active site" description="Charge relay system" evidence="6">
    <location>
        <position position="350"/>
    </location>
</feature>
<keyword evidence="3 7" id="KW-0732">Signal</keyword>
<name>A0ABY4SDQ2_AQUTE</name>
<dbReference type="InterPro" id="IPR034061">
    <property type="entry name" value="Peptidases_S8_Autotransporter"/>
</dbReference>
<evidence type="ECO:0000256" key="3">
    <source>
        <dbReference type="ARBA" id="ARBA00022729"/>
    </source>
</evidence>
<dbReference type="InterPro" id="IPR000209">
    <property type="entry name" value="Peptidase_S8/S53_dom"/>
</dbReference>
<dbReference type="Proteomes" id="UP001056201">
    <property type="component" value="Chromosome 2"/>
</dbReference>
<dbReference type="RefSeq" id="WP_250198820.1">
    <property type="nucleotide sequence ID" value="NZ_CP097636.1"/>
</dbReference>
<gene>
    <name evidence="10" type="ORF">MW290_16610</name>
</gene>
<dbReference type="InterPro" id="IPR036852">
    <property type="entry name" value="Peptidase_S8/S53_dom_sf"/>
</dbReference>
<dbReference type="NCBIfam" id="TIGR02595">
    <property type="entry name" value="PEP_CTERM"/>
    <property type="match status" value="1"/>
</dbReference>
<dbReference type="Pfam" id="PF07589">
    <property type="entry name" value="PEP-CTERM"/>
    <property type="match status" value="1"/>
</dbReference>
<keyword evidence="11" id="KW-1185">Reference proteome</keyword>
<evidence type="ECO:0000313" key="10">
    <source>
        <dbReference type="EMBL" id="URI10614.1"/>
    </source>
</evidence>
<dbReference type="PRINTS" id="PR00723">
    <property type="entry name" value="SUBTILISIN"/>
</dbReference>
<evidence type="ECO:0000256" key="7">
    <source>
        <dbReference type="SAM" id="SignalP"/>
    </source>
</evidence>
<dbReference type="InterPro" id="IPR013425">
    <property type="entry name" value="Autotrns_rpt"/>
</dbReference>
<dbReference type="InterPro" id="IPR015500">
    <property type="entry name" value="Peptidase_S8_subtilisin-rel"/>
</dbReference>
<dbReference type="EMBL" id="CP097636">
    <property type="protein sequence ID" value="URI10614.1"/>
    <property type="molecule type" value="Genomic_DNA"/>
</dbReference>
<dbReference type="InterPro" id="IPR011050">
    <property type="entry name" value="Pectin_lyase_fold/virulence"/>
</dbReference>
<evidence type="ECO:0000313" key="11">
    <source>
        <dbReference type="Proteomes" id="UP001056201"/>
    </source>
</evidence>
<evidence type="ECO:0000256" key="2">
    <source>
        <dbReference type="ARBA" id="ARBA00022670"/>
    </source>
</evidence>
<sequence>MSHPRHLKKTRLAVMVLAAVATHQAAAITTYAGDPGMLGNPASWRTAEFNRDWGLLSIGAEFAYARGFSGAGIKIGEVDSGYFASHRDLPSSRYSGVTVNGIPGAYDAAYNDRHGTHVAGTIAASRDGANVANNMHGVAFNASVVVGNTGRTDGVLYGIPQATQTAAQTIDNKHVADVYRAVNAQGVRIISTSFGSQPNTEQYETLMPSTAIAGNGQNLSGRAGLLGAWGYLANEDTWFQGTLDAAKTGTVIVFSAGNGGYKNPSPRAAAAYFDPTLEKNWLAVAAIRQNLSVNGQAVGQSLNADGSVNVPGAQLYNQCGLAKWSCVTAPGNTIYSTVLNDGYATASGTSMAAPHASGALAVVMERFGYMTNEQALTVLKTTAVQNGTINDANGLAIANPNAGKVVAVPDERNGWGTISLKNAMNGPGQFTGRFAVNTQGQNDTWSNNISDVAIKARKIEDDAEAASWNATKATKGWTNGLPAGASADDRNEYTVGMAREAARSTREYEGSLAKFGEGTLVLSGDNSFSGGVDLHGGKLVGASATAFGTGNVNVFGGTLGVRGADTLQVGGNLTLGTAGTLDLELGSGFTLGSGPLLQVGKRATLVGDLSLSFDSGFSFVAGTYNLLSATTLEGSFGQISTTGLLAGYTANVLYTAGGVQLNIAAVPEPETYALLLGGLAVVGFVARRRRQG</sequence>
<evidence type="ECO:0000256" key="5">
    <source>
        <dbReference type="ARBA" id="ARBA00022825"/>
    </source>
</evidence>
<dbReference type="PROSITE" id="PS51892">
    <property type="entry name" value="SUBTILASE"/>
    <property type="match status" value="1"/>
</dbReference>
<feature type="domain" description="Ice-binding protein C-terminal" evidence="9">
    <location>
        <begin position="665"/>
        <end position="689"/>
    </location>
</feature>
<evidence type="ECO:0000259" key="8">
    <source>
        <dbReference type="Pfam" id="PF00082"/>
    </source>
</evidence>
<feature type="active site" description="Charge relay system" evidence="6">
    <location>
        <position position="79"/>
    </location>
</feature>
<evidence type="ECO:0000256" key="1">
    <source>
        <dbReference type="ARBA" id="ARBA00011073"/>
    </source>
</evidence>
<reference evidence="10" key="1">
    <citation type="submission" date="2022-05" db="EMBL/GenBank/DDBJ databases">
        <title>An RpoN-dependent PEP-CTERM gene is involved in floc formation of an Aquincola tertiaricarbonis strain.</title>
        <authorList>
            <person name="Qiu D."/>
            <person name="Xia M."/>
        </authorList>
    </citation>
    <scope>NUCLEOTIDE SEQUENCE</scope>
    <source>
        <strain evidence="10">RN12</strain>
    </source>
</reference>
<keyword evidence="5 6" id="KW-0720">Serine protease</keyword>
<feature type="signal peptide" evidence="7">
    <location>
        <begin position="1"/>
        <end position="27"/>
    </location>
</feature>
<dbReference type="Pfam" id="PF12951">
    <property type="entry name" value="PATR"/>
    <property type="match status" value="1"/>
</dbReference>
<evidence type="ECO:0000259" key="9">
    <source>
        <dbReference type="Pfam" id="PF07589"/>
    </source>
</evidence>
<dbReference type="InterPro" id="IPR013424">
    <property type="entry name" value="Ice-binding_C"/>
</dbReference>
<organism evidence="10 11">
    <name type="scientific">Aquincola tertiaricarbonis</name>
    <dbReference type="NCBI Taxonomy" id="391953"/>
    <lineage>
        <taxon>Bacteria</taxon>
        <taxon>Pseudomonadati</taxon>
        <taxon>Pseudomonadota</taxon>
        <taxon>Betaproteobacteria</taxon>
        <taxon>Burkholderiales</taxon>
        <taxon>Sphaerotilaceae</taxon>
        <taxon>Aquincola</taxon>
    </lineage>
</organism>
<dbReference type="PROSITE" id="PS00138">
    <property type="entry name" value="SUBTILASE_SER"/>
    <property type="match status" value="1"/>
</dbReference>
<dbReference type="InterPro" id="IPR022398">
    <property type="entry name" value="Peptidase_S8_His-AS"/>
</dbReference>
<feature type="chain" id="PRO_5045503993" evidence="7">
    <location>
        <begin position="28"/>
        <end position="692"/>
    </location>
</feature>
<dbReference type="Pfam" id="PF00082">
    <property type="entry name" value="Peptidase_S8"/>
    <property type="match status" value="1"/>
</dbReference>
<dbReference type="NCBIfam" id="TIGR02601">
    <property type="entry name" value="autotrns_rpt"/>
    <property type="match status" value="1"/>
</dbReference>
<comment type="similarity">
    <text evidence="1 6">Belongs to the peptidase S8 family.</text>
</comment>
<dbReference type="InterPro" id="IPR023828">
    <property type="entry name" value="Peptidase_S8_Ser-AS"/>
</dbReference>
<keyword evidence="4 6" id="KW-0378">Hydrolase</keyword>
<proteinExistence type="inferred from homology"/>
<feature type="active site" description="Charge relay system" evidence="6">
    <location>
        <position position="114"/>
    </location>
</feature>
<dbReference type="SUPFAM" id="SSF51126">
    <property type="entry name" value="Pectin lyase-like"/>
    <property type="match status" value="1"/>
</dbReference>
<evidence type="ECO:0000256" key="6">
    <source>
        <dbReference type="PROSITE-ProRule" id="PRU01240"/>
    </source>
</evidence>
<dbReference type="PROSITE" id="PS00137">
    <property type="entry name" value="SUBTILASE_HIS"/>
    <property type="match status" value="1"/>
</dbReference>
<dbReference type="PANTHER" id="PTHR43399">
    <property type="entry name" value="SUBTILISIN-RELATED"/>
    <property type="match status" value="1"/>
</dbReference>
<dbReference type="Gene3D" id="3.40.50.200">
    <property type="entry name" value="Peptidase S8/S53 domain"/>
    <property type="match status" value="1"/>
</dbReference>
<protein>
    <submittedName>
        <fullName evidence="10">S8 family serine peptidase</fullName>
    </submittedName>
</protein>
<feature type="domain" description="Peptidase S8/S53" evidence="8">
    <location>
        <begin position="70"/>
        <end position="393"/>
    </location>
</feature>
<keyword evidence="2 6" id="KW-0645">Protease</keyword>
<evidence type="ECO:0000256" key="4">
    <source>
        <dbReference type="ARBA" id="ARBA00022801"/>
    </source>
</evidence>
<accession>A0ABY4SDQ2</accession>
<dbReference type="CDD" id="cd04848">
    <property type="entry name" value="Peptidases_S8_Autotransporter_serine_protease_like"/>
    <property type="match status" value="1"/>
</dbReference>